<reference evidence="8" key="1">
    <citation type="submission" date="2019-07" db="EMBL/GenBank/DDBJ databases">
        <authorList>
            <person name="Dittberner H."/>
        </authorList>
    </citation>
    <scope>NUCLEOTIDE SEQUENCE [LARGE SCALE GENOMIC DNA]</scope>
</reference>
<dbReference type="GO" id="GO:0005674">
    <property type="term" value="C:transcription factor TFIIF complex"/>
    <property type="evidence" value="ECO:0007669"/>
    <property type="project" value="InterPro"/>
</dbReference>
<protein>
    <recommendedName>
        <fullName evidence="7">TFIIF beta subunit HTH domain-containing protein</fullName>
    </recommendedName>
</protein>
<dbReference type="InterPro" id="IPR040450">
    <property type="entry name" value="TFIIF_beta_HTH"/>
</dbReference>
<sequence>MQKIKRKKLQQEEDKIFIEEIEKSIMKEDRRRFHELETEKSNEMYFDSVDLLSSDLSPELTMEMVGTEFWNNSKLYSISKSKDFIPMSIFSEANQGKVAVEGTVTNKLDMIPHCGIEEYGKLCRLSNRKDRQIQVLENCRGEYLTPKPVMVEKRKKLKHCVKRTRGDRSEVEAKMFQLFERQPKWTLKQLLRETNQPMQFLREILKELCVYNARSRTHELKPEYKYPGEEGTAFAQ</sequence>
<dbReference type="GO" id="GO:0006367">
    <property type="term" value="P:transcription initiation at RNA polymerase II promoter"/>
    <property type="evidence" value="ECO:0007669"/>
    <property type="project" value="InterPro"/>
</dbReference>
<evidence type="ECO:0000256" key="4">
    <source>
        <dbReference type="ARBA" id="ARBA00023125"/>
    </source>
</evidence>
<feature type="domain" description="TFIIF beta subunit HTH" evidence="7">
    <location>
        <begin position="165"/>
        <end position="225"/>
    </location>
</feature>
<comment type="subcellular location">
    <subcellularLocation>
        <location evidence="1">Nucleus</location>
    </subcellularLocation>
</comment>
<keyword evidence="5" id="KW-0804">Transcription</keyword>
<dbReference type="EMBL" id="CABITT030000001">
    <property type="protein sequence ID" value="VVA91909.1"/>
    <property type="molecule type" value="Genomic_DNA"/>
</dbReference>
<dbReference type="AlphaFoldDB" id="A0A565AS41"/>
<evidence type="ECO:0000256" key="2">
    <source>
        <dbReference type="ARBA" id="ARBA00009543"/>
    </source>
</evidence>
<dbReference type="OrthoDB" id="26094at2759"/>
<dbReference type="SUPFAM" id="SSF46785">
    <property type="entry name" value="Winged helix' DNA-binding domain"/>
    <property type="match status" value="1"/>
</dbReference>
<name>A0A565AS41_9BRAS</name>
<dbReference type="InterPro" id="IPR003196">
    <property type="entry name" value="TFIIF_beta"/>
</dbReference>
<dbReference type="PANTHER" id="PTHR10445">
    <property type="entry name" value="GENERAL TRANSCRIPTION FACTOR IIF SUBUNIT 2"/>
    <property type="match status" value="1"/>
</dbReference>
<evidence type="ECO:0000313" key="8">
    <source>
        <dbReference type="EMBL" id="VVA91909.1"/>
    </source>
</evidence>
<comment type="similarity">
    <text evidence="2">Belongs to the TFIIF beta subunit family.</text>
</comment>
<accession>A0A565AS41</accession>
<keyword evidence="9" id="KW-1185">Reference proteome</keyword>
<gene>
    <name evidence="8" type="ORF">ANE_LOCUS2354</name>
</gene>
<dbReference type="InterPro" id="IPR036388">
    <property type="entry name" value="WH-like_DNA-bd_sf"/>
</dbReference>
<dbReference type="InterPro" id="IPR036390">
    <property type="entry name" value="WH_DNA-bd_sf"/>
</dbReference>
<evidence type="ECO:0000313" key="9">
    <source>
        <dbReference type="Proteomes" id="UP000489600"/>
    </source>
</evidence>
<evidence type="ECO:0000256" key="1">
    <source>
        <dbReference type="ARBA" id="ARBA00004123"/>
    </source>
</evidence>
<keyword evidence="4" id="KW-0238">DNA-binding</keyword>
<evidence type="ECO:0000256" key="3">
    <source>
        <dbReference type="ARBA" id="ARBA00023015"/>
    </source>
</evidence>
<keyword evidence="3" id="KW-0805">Transcription regulation</keyword>
<dbReference type="Proteomes" id="UP000489600">
    <property type="component" value="Unassembled WGS sequence"/>
</dbReference>
<dbReference type="Pfam" id="PF02270">
    <property type="entry name" value="TFIIF_beta"/>
    <property type="match status" value="1"/>
</dbReference>
<evidence type="ECO:0000256" key="5">
    <source>
        <dbReference type="ARBA" id="ARBA00023163"/>
    </source>
</evidence>
<evidence type="ECO:0000256" key="6">
    <source>
        <dbReference type="ARBA" id="ARBA00023242"/>
    </source>
</evidence>
<organism evidence="8 9">
    <name type="scientific">Arabis nemorensis</name>
    <dbReference type="NCBI Taxonomy" id="586526"/>
    <lineage>
        <taxon>Eukaryota</taxon>
        <taxon>Viridiplantae</taxon>
        <taxon>Streptophyta</taxon>
        <taxon>Embryophyta</taxon>
        <taxon>Tracheophyta</taxon>
        <taxon>Spermatophyta</taxon>
        <taxon>Magnoliopsida</taxon>
        <taxon>eudicotyledons</taxon>
        <taxon>Gunneridae</taxon>
        <taxon>Pentapetalae</taxon>
        <taxon>rosids</taxon>
        <taxon>malvids</taxon>
        <taxon>Brassicales</taxon>
        <taxon>Brassicaceae</taxon>
        <taxon>Arabideae</taxon>
        <taxon>Arabis</taxon>
    </lineage>
</organism>
<dbReference type="Gene3D" id="1.10.10.10">
    <property type="entry name" value="Winged helix-like DNA-binding domain superfamily/Winged helix DNA-binding domain"/>
    <property type="match status" value="1"/>
</dbReference>
<evidence type="ECO:0000259" key="7">
    <source>
        <dbReference type="Pfam" id="PF02270"/>
    </source>
</evidence>
<comment type="caution">
    <text evidence="8">The sequence shown here is derived from an EMBL/GenBank/DDBJ whole genome shotgun (WGS) entry which is preliminary data.</text>
</comment>
<keyword evidence="6" id="KW-0539">Nucleus</keyword>
<proteinExistence type="inferred from homology"/>
<dbReference type="PANTHER" id="PTHR10445:SF6">
    <property type="entry name" value="GENOME ASSEMBLY, CHROMOSOME: A06"/>
    <property type="match status" value="1"/>
</dbReference>
<dbReference type="FunFam" id="1.10.10.10:FF:000035">
    <property type="entry name" value="General transcription factor IIF subunit 2"/>
    <property type="match status" value="1"/>
</dbReference>
<dbReference type="GO" id="GO:0003677">
    <property type="term" value="F:DNA binding"/>
    <property type="evidence" value="ECO:0007669"/>
    <property type="project" value="UniProtKB-KW"/>
</dbReference>